<gene>
    <name evidence="2" type="ORF">CYR55_19280</name>
</gene>
<keyword evidence="3" id="KW-1185">Reference proteome</keyword>
<keyword evidence="2" id="KW-0808">Transferase</keyword>
<dbReference type="Pfam" id="PF09995">
    <property type="entry name" value="MPAB_Lcp_cat"/>
    <property type="match status" value="1"/>
</dbReference>
<organism evidence="2 3">
    <name type="scientific">Chimaeribacter californicus</name>
    <dbReference type="NCBI Taxonomy" id="2060067"/>
    <lineage>
        <taxon>Bacteria</taxon>
        <taxon>Pseudomonadati</taxon>
        <taxon>Pseudomonadota</taxon>
        <taxon>Gammaproteobacteria</taxon>
        <taxon>Enterobacterales</taxon>
        <taxon>Yersiniaceae</taxon>
        <taxon>Chimaeribacter</taxon>
    </lineage>
</organism>
<dbReference type="RefSeq" id="WP_101817976.1">
    <property type="nucleotide sequence ID" value="NZ_PJZF01000022.1"/>
</dbReference>
<proteinExistence type="predicted"/>
<dbReference type="PANTHER" id="PTHR36151">
    <property type="entry name" value="BLR2777 PROTEIN"/>
    <property type="match status" value="1"/>
</dbReference>
<dbReference type="Proteomes" id="UP000234240">
    <property type="component" value="Unassembled WGS sequence"/>
</dbReference>
<keyword evidence="2" id="KW-0418">Kinase</keyword>
<evidence type="ECO:0000313" key="3">
    <source>
        <dbReference type="Proteomes" id="UP000234240"/>
    </source>
</evidence>
<sequence length="289" mass="32091">MEVLRQRIERQVLSISGLSLGGIDFGHPPGDPGLFGPDSVTWRIHGDFTSMLCGGVCALLLQMLHPLALAGVWDHSNFRADMLGRLRRTSQFISGTTFGPTADAERLIQRVRAIHDRVSGYDAHGTPYTANDPALLVWVHVAETYSFLQSHLRYRNPHLSPADQDAYYREAARVAYALGAGPLPESVAAVDAYLQAMRPQLRYDARTAEVVRVLLNAPAPSRIAAPFGALIMQAGIDLLPDWAAAQLQLPMSPARRRAVRFGTRRLARLLRWAVRNGSWHRAMRRMGRL</sequence>
<protein>
    <submittedName>
        <fullName evidence="2">Histidine kinase</fullName>
    </submittedName>
</protein>
<accession>A0A2N5DXC2</accession>
<dbReference type="OrthoDB" id="108890at2"/>
<evidence type="ECO:0000259" key="1">
    <source>
        <dbReference type="Pfam" id="PF09995"/>
    </source>
</evidence>
<dbReference type="GO" id="GO:0016301">
    <property type="term" value="F:kinase activity"/>
    <property type="evidence" value="ECO:0007669"/>
    <property type="project" value="UniProtKB-KW"/>
</dbReference>
<name>A0A2N5DXC2_9GAMM</name>
<feature type="domain" description="ER-bound oxygenase mpaB/mpaB'/Rubber oxygenase catalytic" evidence="1">
    <location>
        <begin position="42"/>
        <end position="272"/>
    </location>
</feature>
<dbReference type="GO" id="GO:0016491">
    <property type="term" value="F:oxidoreductase activity"/>
    <property type="evidence" value="ECO:0007669"/>
    <property type="project" value="InterPro"/>
</dbReference>
<reference evidence="2 3" key="1">
    <citation type="submission" date="2017-12" db="EMBL/GenBank/DDBJ databases">
        <title>Characterization of six clinical isolates of Enterochimera gen. nov., a novel genus of the Yersiniaciae family and the three species Enterochimera arupensis sp. nov., Enterochimera coloradensis sp. nov, and Enterochimera californica sp. nov.</title>
        <authorList>
            <person name="Rossi A."/>
            <person name="Fisher M."/>
        </authorList>
    </citation>
    <scope>NUCLEOTIDE SEQUENCE [LARGE SCALE GENOMIC DNA]</scope>
    <source>
        <strain evidence="3">2015-Iso6</strain>
    </source>
</reference>
<evidence type="ECO:0000313" key="2">
    <source>
        <dbReference type="EMBL" id="PLR32046.1"/>
    </source>
</evidence>
<dbReference type="AlphaFoldDB" id="A0A2N5DXC2"/>
<dbReference type="PANTHER" id="PTHR36151:SF3">
    <property type="entry name" value="ER-BOUND OXYGENASE MPAB_MPAB'_RUBBER OXYGENASE CATALYTIC DOMAIN-CONTAINING PROTEIN"/>
    <property type="match status" value="1"/>
</dbReference>
<dbReference type="EMBL" id="PJZF01000022">
    <property type="protein sequence ID" value="PLR32046.1"/>
    <property type="molecule type" value="Genomic_DNA"/>
</dbReference>
<comment type="caution">
    <text evidence="2">The sequence shown here is derived from an EMBL/GenBank/DDBJ whole genome shotgun (WGS) entry which is preliminary data.</text>
</comment>
<dbReference type="InterPro" id="IPR018713">
    <property type="entry name" value="MPAB/Lcp_cat_dom"/>
</dbReference>